<dbReference type="EMBL" id="JAQQPM010000006">
    <property type="protein sequence ID" value="KAK2072491.1"/>
    <property type="molecule type" value="Genomic_DNA"/>
</dbReference>
<dbReference type="SMART" id="SM00558">
    <property type="entry name" value="JmjC"/>
    <property type="match status" value="1"/>
</dbReference>
<dbReference type="InterPro" id="IPR041667">
    <property type="entry name" value="Cupin_8"/>
</dbReference>
<dbReference type="Gene3D" id="2.60.120.650">
    <property type="entry name" value="Cupin"/>
    <property type="match status" value="1"/>
</dbReference>
<dbReference type="PANTHER" id="PTHR12461">
    <property type="entry name" value="HYPOXIA-INDUCIBLE FACTOR 1 ALPHA INHIBITOR-RELATED"/>
    <property type="match status" value="1"/>
</dbReference>
<dbReference type="SUPFAM" id="SSF51197">
    <property type="entry name" value="Clavaminate synthase-like"/>
    <property type="match status" value="1"/>
</dbReference>
<dbReference type="PANTHER" id="PTHR12461:SF101">
    <property type="entry name" value="TRNA WYBUTOSINE-SYNTHESIZING PROTEIN 4"/>
    <property type="match status" value="1"/>
</dbReference>
<organism evidence="2 3">
    <name type="scientific">Phyllachora maydis</name>
    <dbReference type="NCBI Taxonomy" id="1825666"/>
    <lineage>
        <taxon>Eukaryota</taxon>
        <taxon>Fungi</taxon>
        <taxon>Dikarya</taxon>
        <taxon>Ascomycota</taxon>
        <taxon>Pezizomycotina</taxon>
        <taxon>Sordariomycetes</taxon>
        <taxon>Sordariomycetidae</taxon>
        <taxon>Phyllachorales</taxon>
        <taxon>Phyllachoraceae</taxon>
        <taxon>Phyllachora</taxon>
    </lineage>
</organism>
<reference evidence="2" key="1">
    <citation type="journal article" date="2023" name="Mol. Plant Microbe Interact.">
        <title>Elucidating the Obligate Nature and Biological Capacity of an Invasive Fungal Corn Pathogen.</title>
        <authorList>
            <person name="MacCready J.S."/>
            <person name="Roggenkamp E.M."/>
            <person name="Gdanetz K."/>
            <person name="Chilvers M.I."/>
        </authorList>
    </citation>
    <scope>NUCLEOTIDE SEQUENCE</scope>
    <source>
        <strain evidence="2">PM02</strain>
    </source>
</reference>
<dbReference type="FunFam" id="2.60.120.650:FF:000046">
    <property type="entry name" value="JmjC domain-containing protein D"/>
    <property type="match status" value="1"/>
</dbReference>
<evidence type="ECO:0000259" key="1">
    <source>
        <dbReference type="PROSITE" id="PS51184"/>
    </source>
</evidence>
<proteinExistence type="predicted"/>
<sequence>MLGPERNSTSVNGSWPTPPVVISDMSFELRKHLPRIKERSMAEFQRLEDQAHMLASAPIIFTGLTGDWPALTNHPWSKPSYLLSHTFGGRRLVPVEVGRSYLDAGWGQKLVKFGDFMREYIEPGNQQHLALLTGDTSQAGGKAAKAPVGYLAQHQLFSQLPQLYKDVTIPDICFTSPSRHPIDPSKDLPQLDMPQLNAWFGPGGTITPLHTDPYHNLLVQVVGRKYVRLYAPCHSAKLRPMGKENGVDMSNTSSVDVGVMEGWDARPVADGGEGDEDWKFELRKAEFKSVPFVDCILEPGETLHIPVGWWHYVRSLSVSFSVSFWWN</sequence>
<evidence type="ECO:0000313" key="3">
    <source>
        <dbReference type="Proteomes" id="UP001217918"/>
    </source>
</evidence>
<dbReference type="Proteomes" id="UP001217918">
    <property type="component" value="Unassembled WGS sequence"/>
</dbReference>
<protein>
    <recommendedName>
        <fullName evidence="1">JmjC domain-containing protein</fullName>
    </recommendedName>
</protein>
<feature type="domain" description="JmjC" evidence="1">
    <location>
        <begin position="177"/>
        <end position="327"/>
    </location>
</feature>
<dbReference type="Pfam" id="PF13621">
    <property type="entry name" value="Cupin_8"/>
    <property type="match status" value="1"/>
</dbReference>
<name>A0AAD9I7H8_9PEZI</name>
<comment type="caution">
    <text evidence="2">The sequence shown here is derived from an EMBL/GenBank/DDBJ whole genome shotgun (WGS) entry which is preliminary data.</text>
</comment>
<dbReference type="InterPro" id="IPR003347">
    <property type="entry name" value="JmjC_dom"/>
</dbReference>
<keyword evidence="3" id="KW-1185">Reference proteome</keyword>
<evidence type="ECO:0000313" key="2">
    <source>
        <dbReference type="EMBL" id="KAK2072491.1"/>
    </source>
</evidence>
<accession>A0AAD9I7H8</accession>
<dbReference type="PROSITE" id="PS51184">
    <property type="entry name" value="JMJC"/>
    <property type="match status" value="1"/>
</dbReference>
<gene>
    <name evidence="2" type="ORF">P8C59_006841</name>
</gene>
<dbReference type="AlphaFoldDB" id="A0AAD9I7H8"/>